<dbReference type="Proteomes" id="UP000620147">
    <property type="component" value="Unassembled WGS sequence"/>
</dbReference>
<reference evidence="1 2" key="1">
    <citation type="submission" date="2020-06" db="EMBL/GenBank/DDBJ databases">
        <title>Characterization of fructooligosaccharide metabolism and fructooligosaccharide-degrading enzymes in human commensal butyrate producers.</title>
        <authorList>
            <person name="Tanno H."/>
            <person name="Fujii T."/>
            <person name="Hirano K."/>
            <person name="Maeno S."/>
            <person name="Tonozuka T."/>
            <person name="Sakamoto M."/>
            <person name="Ohkuma M."/>
            <person name="Tochio T."/>
            <person name="Endo A."/>
        </authorList>
    </citation>
    <scope>NUCLEOTIDE SEQUENCE [LARGE SCALE GENOMIC DNA]</scope>
    <source>
        <strain evidence="1 2">JCM 31056</strain>
    </source>
</reference>
<accession>A0ABQ1DZK8</accession>
<organism evidence="1 2">
    <name type="scientific">Butyricicoccus faecihominis</name>
    <dbReference type="NCBI Taxonomy" id="1712515"/>
    <lineage>
        <taxon>Bacteria</taxon>
        <taxon>Bacillati</taxon>
        <taxon>Bacillota</taxon>
        <taxon>Clostridia</taxon>
        <taxon>Eubacteriales</taxon>
        <taxon>Butyricicoccaceae</taxon>
        <taxon>Butyricicoccus</taxon>
    </lineage>
</organism>
<sequence length="350" mass="39944">MDIYHSIHTITLQRKIPLEEVSSYRSLLYGLSDRYGTGSYRKSENEYYFYMYAPQGVMISLRAARNCGFIKLTINLNSLLYMEIQRVALFSPCRDYMRTLDCNLRDILRDAQLGTPETFTFARVDFSVNAKTPDPLAYIALAHKGGVPNGFKQTYPRFDNKKRNRLIRYAYSYDLTYSIEEYAISLYSKADQLRDDYSAQLTDYQQAQGILRLEAKYGAAMLQKHFGITDLSYSPELLYRFLQESSCILCKAMQDCFPAGTYYSLAAVQEQLAQAGKSVQRERLGTWIAQTSRMSSACKARRALCAELSGSQYAALMVYQRTSGINPVTIGRAWKRKALPSLQSVFGFAE</sequence>
<protein>
    <recommendedName>
        <fullName evidence="3">Replication-associated protein G2P N-terminal domain-containing protein</fullName>
    </recommendedName>
</protein>
<evidence type="ECO:0000313" key="1">
    <source>
        <dbReference type="EMBL" id="GFO88121.1"/>
    </source>
</evidence>
<gene>
    <name evidence="1" type="ORF">BUFA31_12850</name>
</gene>
<dbReference type="RefSeq" id="WP_118729064.1">
    <property type="nucleotide sequence ID" value="NZ_BLYJ01000013.1"/>
</dbReference>
<comment type="caution">
    <text evidence="1">The sequence shown here is derived from an EMBL/GenBank/DDBJ whole genome shotgun (WGS) entry which is preliminary data.</text>
</comment>
<evidence type="ECO:0000313" key="2">
    <source>
        <dbReference type="Proteomes" id="UP000620147"/>
    </source>
</evidence>
<evidence type="ECO:0008006" key="3">
    <source>
        <dbReference type="Google" id="ProtNLM"/>
    </source>
</evidence>
<name>A0ABQ1DZK8_9FIRM</name>
<keyword evidence="2" id="KW-1185">Reference proteome</keyword>
<dbReference type="EMBL" id="BLYJ01000013">
    <property type="protein sequence ID" value="GFO88121.1"/>
    <property type="molecule type" value="Genomic_DNA"/>
</dbReference>
<proteinExistence type="predicted"/>